<feature type="transmembrane region" description="Helical" evidence="1">
    <location>
        <begin position="129"/>
        <end position="149"/>
    </location>
</feature>
<feature type="transmembrane region" description="Helical" evidence="1">
    <location>
        <begin position="207"/>
        <end position="223"/>
    </location>
</feature>
<name>A0A2M8L708_9BACT</name>
<feature type="transmembrane region" description="Helical" evidence="1">
    <location>
        <begin position="487"/>
        <end position="506"/>
    </location>
</feature>
<keyword evidence="1" id="KW-0472">Membrane</keyword>
<proteinExistence type="predicted"/>
<feature type="transmembrane region" description="Helical" evidence="1">
    <location>
        <begin position="182"/>
        <end position="200"/>
    </location>
</feature>
<feature type="transmembrane region" description="Helical" evidence="1">
    <location>
        <begin position="459"/>
        <end position="475"/>
    </location>
</feature>
<evidence type="ECO:0000313" key="2">
    <source>
        <dbReference type="EMBL" id="PJE70025.1"/>
    </source>
</evidence>
<keyword evidence="1" id="KW-1133">Transmembrane helix</keyword>
<feature type="transmembrane region" description="Helical" evidence="1">
    <location>
        <begin position="268"/>
        <end position="286"/>
    </location>
</feature>
<comment type="caution">
    <text evidence="2">The sequence shown here is derived from an EMBL/GenBank/DDBJ whole genome shotgun (WGS) entry which is preliminary data.</text>
</comment>
<sequence length="762" mass="87379">MKLFKLYSCCFRFWPLVAIFLLSLVFFWKFFFQGLLPVPADTIVGMYHPWREVVWDGLTAGVPFKNFLITDSVRQQLPWRKLVIDALHQGQWPAWNPYAMTGLPLAANLQSAPLYIFNFLFFIFEFPTAWSILIWLQPLLAAVFMYLFLQEKKLSQPASLLGAISFAFSGFFIAWLEWGTVLHAALWLPLILLSIEKILSHLIKPKFLIWALIFIFSLVQSFFAGHLQVFFYVFLFSFGYLFYRVTPLGSAAHTARGVTQHAVPLQKLFLFMLLYSCFIILTLPQWRGTWQLIGQSARQIDQADWTKPGWFVPWRHLGQFFAPDFFGNPTTLNYWGEWNYAEMVGFVGVIPLFLALWAIAKGKAKFFTLSGLVVLSFALPTPWAKLIYQGQIPFLSTSQPTRLLFLVDFCLVILAAYGLEEFFKKPSWKILRPVTFYATLWLVVLLGRDPSLAIAQRNLILPTGMALIFVALVIAKKIKFIIHNSKFLILSVLLALTVFDLFRFGWKFEPFVNKSWLFPTTKTIEFLQKDQDIFRIMATDSRLTPPNFAGWYGLQDIAGYDPLYLQRFGELAAAMERDEPNIQPPLGFNRIVTPKNWDSPLVNLLNVKYFLSLTNLNSPDLELVFREGETRVYQNKAVFPRAFLVYDYRVAASKQEAIELTMQTDLEKTVILEESPGGAGASLVLALAEPGEVEITDYQANEVRLVTDSQQPGILVLTDAFYPGWQASADGQTVVIYRADYHFRAVVVPEGKHEIVYRYSQL</sequence>
<dbReference type="Proteomes" id="UP000231579">
    <property type="component" value="Unassembled WGS sequence"/>
</dbReference>
<feature type="transmembrane region" description="Helical" evidence="1">
    <location>
        <begin position="403"/>
        <end position="423"/>
    </location>
</feature>
<dbReference type="Pfam" id="PF09586">
    <property type="entry name" value="YfhO"/>
    <property type="match status" value="1"/>
</dbReference>
<organism evidence="2 3">
    <name type="scientific">Candidatus Shapirobacteria bacterium CG10_big_fil_rev_8_21_14_0_10_48_15</name>
    <dbReference type="NCBI Taxonomy" id="1974484"/>
    <lineage>
        <taxon>Bacteria</taxon>
        <taxon>Candidatus Shapironibacteriota</taxon>
    </lineage>
</organism>
<dbReference type="InterPro" id="IPR018580">
    <property type="entry name" value="Uncharacterised_YfhO"/>
</dbReference>
<accession>A0A2M8L708</accession>
<dbReference type="EMBL" id="PFEM01000030">
    <property type="protein sequence ID" value="PJE70025.1"/>
    <property type="molecule type" value="Genomic_DNA"/>
</dbReference>
<feature type="transmembrane region" description="Helical" evidence="1">
    <location>
        <begin position="366"/>
        <end position="383"/>
    </location>
</feature>
<feature type="transmembrane region" description="Helical" evidence="1">
    <location>
        <begin position="12"/>
        <end position="31"/>
    </location>
</feature>
<reference evidence="3" key="1">
    <citation type="submission" date="2017-09" db="EMBL/GenBank/DDBJ databases">
        <title>Depth-based differentiation of microbial function through sediment-hosted aquifers and enrichment of novel symbionts in the deep terrestrial subsurface.</title>
        <authorList>
            <person name="Probst A.J."/>
            <person name="Ladd B."/>
            <person name="Jarett J.K."/>
            <person name="Geller-Mcgrath D.E."/>
            <person name="Sieber C.M.K."/>
            <person name="Emerson J.B."/>
            <person name="Anantharaman K."/>
            <person name="Thomas B.C."/>
            <person name="Malmstrom R."/>
            <person name="Stieglmeier M."/>
            <person name="Klingl A."/>
            <person name="Woyke T."/>
            <person name="Ryan C.M."/>
            <person name="Banfield J.F."/>
        </authorList>
    </citation>
    <scope>NUCLEOTIDE SEQUENCE [LARGE SCALE GENOMIC DNA]</scope>
</reference>
<feature type="transmembrane region" description="Helical" evidence="1">
    <location>
        <begin position="338"/>
        <end position="359"/>
    </location>
</feature>
<evidence type="ECO:0008006" key="4">
    <source>
        <dbReference type="Google" id="ProtNLM"/>
    </source>
</evidence>
<dbReference type="AlphaFoldDB" id="A0A2M8L708"/>
<dbReference type="PANTHER" id="PTHR38454:SF1">
    <property type="entry name" value="INTEGRAL MEMBRANE PROTEIN"/>
    <property type="match status" value="1"/>
</dbReference>
<protein>
    <recommendedName>
        <fullName evidence="4">YfhO family protein</fullName>
    </recommendedName>
</protein>
<feature type="transmembrane region" description="Helical" evidence="1">
    <location>
        <begin position="430"/>
        <end position="447"/>
    </location>
</feature>
<feature type="transmembrane region" description="Helical" evidence="1">
    <location>
        <begin position="229"/>
        <end position="247"/>
    </location>
</feature>
<dbReference type="PANTHER" id="PTHR38454">
    <property type="entry name" value="INTEGRAL MEMBRANE PROTEIN-RELATED"/>
    <property type="match status" value="1"/>
</dbReference>
<gene>
    <name evidence="2" type="ORF">COU97_02060</name>
</gene>
<evidence type="ECO:0000313" key="3">
    <source>
        <dbReference type="Proteomes" id="UP000231579"/>
    </source>
</evidence>
<evidence type="ECO:0000256" key="1">
    <source>
        <dbReference type="SAM" id="Phobius"/>
    </source>
</evidence>
<keyword evidence="1" id="KW-0812">Transmembrane</keyword>